<evidence type="ECO:0000256" key="12">
    <source>
        <dbReference type="ARBA" id="ARBA00049954"/>
    </source>
</evidence>
<dbReference type="PANTHER" id="PTHR20861">
    <property type="entry name" value="HOMOSERINE/4-DIPHOSPHOCYTIDYL-2-C-METHYL-D-ERYTHRITOL KINASE"/>
    <property type="match status" value="1"/>
</dbReference>
<sequence>MSQDITVKVPATSANIGSGFDALGLALSLYNEVSFRKTDEGGLSLVVEGLGQGKITTDFERNLVGQAMLRAALVNGKALPKNGVITLFNRIPLARGLGSSSAAVVGGLLLGNELTGRGMDETQILHEATLMEGHPDNAAPALLGGLCMSVTDEKKKVSVQTFALDEGLSFITVSPDKEVRTADARAVLPQTIDYHAAVFNVAHVAFLVGAFIGKRYDLLRTGLQDKLHMPYRLPLIPGGAEALAAAEKAGAVGATVSGSGSTLIAFAVKGEEQIAQAMKDVFKSVGLASVHHILKACNDGAQIVREDKR</sequence>
<evidence type="ECO:0000256" key="3">
    <source>
        <dbReference type="ARBA" id="ARBA00012078"/>
    </source>
</evidence>
<dbReference type="PANTHER" id="PTHR20861:SF1">
    <property type="entry name" value="HOMOSERINE KINASE"/>
    <property type="match status" value="1"/>
</dbReference>
<dbReference type="Gene3D" id="3.30.230.10">
    <property type="match status" value="1"/>
</dbReference>
<evidence type="ECO:0000256" key="6">
    <source>
        <dbReference type="ARBA" id="ARBA00022679"/>
    </source>
</evidence>
<dbReference type="InterPro" id="IPR006204">
    <property type="entry name" value="GHMP_kinase_N_dom"/>
</dbReference>
<dbReference type="STRING" id="706434.HMPREF9429_01606"/>
<evidence type="ECO:0000256" key="4">
    <source>
        <dbReference type="ARBA" id="ARBA00017858"/>
    </source>
</evidence>
<keyword evidence="17" id="KW-1185">Reference proteome</keyword>
<proteinExistence type="inferred from homology"/>
<dbReference type="AlphaFoldDB" id="E2ZDU9"/>
<dbReference type="HOGENOM" id="CLU_041243_0_2_9"/>
<dbReference type="GO" id="GO:0009088">
    <property type="term" value="P:threonine biosynthetic process"/>
    <property type="evidence" value="ECO:0007669"/>
    <property type="project" value="UniProtKB-UniRule"/>
</dbReference>
<dbReference type="GO" id="GO:0004413">
    <property type="term" value="F:homoserine kinase activity"/>
    <property type="evidence" value="ECO:0007669"/>
    <property type="project" value="UniProtKB-UniRule"/>
</dbReference>
<dbReference type="Gene3D" id="3.30.70.890">
    <property type="entry name" value="GHMP kinase, C-terminal domain"/>
    <property type="match status" value="1"/>
</dbReference>
<dbReference type="PROSITE" id="PS00627">
    <property type="entry name" value="GHMP_KINASES_ATP"/>
    <property type="match status" value="1"/>
</dbReference>
<evidence type="ECO:0000256" key="8">
    <source>
        <dbReference type="ARBA" id="ARBA00022741"/>
    </source>
</evidence>
<dbReference type="GO" id="GO:0005524">
    <property type="term" value="F:ATP binding"/>
    <property type="evidence" value="ECO:0007669"/>
    <property type="project" value="UniProtKB-UniRule"/>
</dbReference>
<evidence type="ECO:0000313" key="16">
    <source>
        <dbReference type="EMBL" id="EFQ03661.1"/>
    </source>
</evidence>
<name>E2ZDU9_9FIRM</name>
<dbReference type="InterPro" id="IPR036554">
    <property type="entry name" value="GHMP_kinase_C_sf"/>
</dbReference>
<dbReference type="InterPro" id="IPR020568">
    <property type="entry name" value="Ribosomal_Su5_D2-typ_SF"/>
</dbReference>
<comment type="function">
    <text evidence="12 13">Catalyzes the ATP-dependent phosphorylation of L-homoserine to L-homoserine phosphate.</text>
</comment>
<evidence type="ECO:0000256" key="5">
    <source>
        <dbReference type="ARBA" id="ARBA00022605"/>
    </source>
</evidence>
<dbReference type="InterPro" id="IPR000870">
    <property type="entry name" value="Homoserine_kinase"/>
</dbReference>
<dbReference type="OrthoDB" id="9769912at2"/>
<comment type="subcellular location">
    <subcellularLocation>
        <location evidence="13">Cytoplasm</location>
    </subcellularLocation>
</comment>
<dbReference type="InterPro" id="IPR006203">
    <property type="entry name" value="GHMP_knse_ATP-bd_CS"/>
</dbReference>
<dbReference type="InterPro" id="IPR013750">
    <property type="entry name" value="GHMP_kinase_C_dom"/>
</dbReference>
<evidence type="ECO:0000259" key="14">
    <source>
        <dbReference type="Pfam" id="PF00288"/>
    </source>
</evidence>
<comment type="pathway">
    <text evidence="1 13">Amino-acid biosynthesis; L-threonine biosynthesis; L-threonine from L-aspartate: step 4/5.</text>
</comment>
<keyword evidence="5 13" id="KW-0028">Amino-acid biosynthesis</keyword>
<dbReference type="PIRSF" id="PIRSF000676">
    <property type="entry name" value="Homoser_kin"/>
    <property type="match status" value="1"/>
</dbReference>
<evidence type="ECO:0000256" key="10">
    <source>
        <dbReference type="ARBA" id="ARBA00022840"/>
    </source>
</evidence>
<dbReference type="PRINTS" id="PR00958">
    <property type="entry name" value="HOMSERKINASE"/>
</dbReference>
<keyword evidence="8 13" id="KW-0547">Nucleotide-binding</keyword>
<evidence type="ECO:0000256" key="9">
    <source>
        <dbReference type="ARBA" id="ARBA00022777"/>
    </source>
</evidence>
<keyword evidence="9 13" id="KW-0418">Kinase</keyword>
<evidence type="ECO:0000259" key="15">
    <source>
        <dbReference type="Pfam" id="PF08544"/>
    </source>
</evidence>
<dbReference type="EC" id="2.7.1.39" evidence="3 13"/>
<dbReference type="GO" id="GO:0005737">
    <property type="term" value="C:cytoplasm"/>
    <property type="evidence" value="ECO:0007669"/>
    <property type="project" value="UniProtKB-SubCell"/>
</dbReference>
<dbReference type="RefSeq" id="WP_006942886.1">
    <property type="nucleotide sequence ID" value="NZ_GL538208.1"/>
</dbReference>
<comment type="caution">
    <text evidence="16">The sequence shown here is derived from an EMBL/GenBank/DDBJ whole genome shotgun (WGS) entry which is preliminary data.</text>
</comment>
<dbReference type="InterPro" id="IPR014721">
    <property type="entry name" value="Ribsml_uS5_D2-typ_fold_subgr"/>
</dbReference>
<gene>
    <name evidence="13 16" type="primary">thrB</name>
    <name evidence="16" type="ORF">HMPREF9429_01606</name>
</gene>
<reference evidence="16 17" key="1">
    <citation type="submission" date="2010-08" db="EMBL/GenBank/DDBJ databases">
        <authorList>
            <person name="Weinstock G."/>
            <person name="Sodergren E."/>
            <person name="Clifton S."/>
            <person name="Fulton L."/>
            <person name="Fulton B."/>
            <person name="Courtney L."/>
            <person name="Fronick C."/>
            <person name="Harrison M."/>
            <person name="Strong C."/>
            <person name="Farmer C."/>
            <person name="Delahaunty K."/>
            <person name="Markovic C."/>
            <person name="Hall O."/>
            <person name="Minx P."/>
            <person name="Tomlinson C."/>
            <person name="Mitreva M."/>
            <person name="Hou S."/>
            <person name="Chen J."/>
            <person name="Wollam A."/>
            <person name="Pepin K.H."/>
            <person name="Johnson M."/>
            <person name="Bhonagiri V."/>
            <person name="Zhang X."/>
            <person name="Suruliraj S."/>
            <person name="Warren W."/>
            <person name="Chinwalla A."/>
            <person name="Mardis E.R."/>
            <person name="Wilson R.K."/>
        </authorList>
    </citation>
    <scope>NUCLEOTIDE SEQUENCE [LARGE SCALE GENOMIC DNA]</scope>
    <source>
        <strain evidence="16 17">F0359</strain>
    </source>
</reference>
<evidence type="ECO:0000256" key="13">
    <source>
        <dbReference type="HAMAP-Rule" id="MF_00384"/>
    </source>
</evidence>
<evidence type="ECO:0000313" key="17">
    <source>
        <dbReference type="Proteomes" id="UP000003195"/>
    </source>
</evidence>
<dbReference type="UniPathway" id="UPA00050">
    <property type="reaction ID" value="UER00064"/>
</dbReference>
<feature type="domain" description="GHMP kinase N-terminal" evidence="14">
    <location>
        <begin position="76"/>
        <end position="145"/>
    </location>
</feature>
<keyword evidence="7 13" id="KW-0791">Threonine biosynthesis</keyword>
<protein>
    <recommendedName>
        <fullName evidence="4 13">Homoserine kinase</fullName>
        <shortName evidence="13">HK</shortName>
        <shortName evidence="13">HSK</shortName>
        <ecNumber evidence="3 13">2.7.1.39</ecNumber>
    </recommendedName>
</protein>
<evidence type="ECO:0000256" key="1">
    <source>
        <dbReference type="ARBA" id="ARBA00005015"/>
    </source>
</evidence>
<accession>E2ZDU9</accession>
<evidence type="ECO:0000256" key="2">
    <source>
        <dbReference type="ARBA" id="ARBA00007370"/>
    </source>
</evidence>
<feature type="binding site" evidence="13">
    <location>
        <begin position="92"/>
        <end position="102"/>
    </location>
    <ligand>
        <name>ATP</name>
        <dbReference type="ChEBI" id="CHEBI:30616"/>
    </ligand>
</feature>
<keyword evidence="13" id="KW-0963">Cytoplasm</keyword>
<dbReference type="SUPFAM" id="SSF55060">
    <property type="entry name" value="GHMP Kinase, C-terminal domain"/>
    <property type="match status" value="1"/>
</dbReference>
<dbReference type="SUPFAM" id="SSF54211">
    <property type="entry name" value="Ribosomal protein S5 domain 2-like"/>
    <property type="match status" value="1"/>
</dbReference>
<organism evidence="16 17">
    <name type="scientific">Megasphaera micronuciformis F0359</name>
    <dbReference type="NCBI Taxonomy" id="706434"/>
    <lineage>
        <taxon>Bacteria</taxon>
        <taxon>Bacillati</taxon>
        <taxon>Bacillota</taxon>
        <taxon>Negativicutes</taxon>
        <taxon>Veillonellales</taxon>
        <taxon>Veillonellaceae</taxon>
        <taxon>Megasphaera</taxon>
    </lineage>
</organism>
<evidence type="ECO:0000256" key="11">
    <source>
        <dbReference type="ARBA" id="ARBA00049375"/>
    </source>
</evidence>
<dbReference type="NCBIfam" id="NF002288">
    <property type="entry name" value="PRK01212.1-4"/>
    <property type="match status" value="1"/>
</dbReference>
<evidence type="ECO:0000256" key="7">
    <source>
        <dbReference type="ARBA" id="ARBA00022697"/>
    </source>
</evidence>
<dbReference type="Pfam" id="PF08544">
    <property type="entry name" value="GHMP_kinases_C"/>
    <property type="match status" value="1"/>
</dbReference>
<keyword evidence="10 13" id="KW-0067">ATP-binding</keyword>
<dbReference type="eggNOG" id="COG0083">
    <property type="taxonomic scope" value="Bacteria"/>
</dbReference>
<feature type="domain" description="GHMP kinase C-terminal" evidence="15">
    <location>
        <begin position="215"/>
        <end position="282"/>
    </location>
</feature>
<dbReference type="Pfam" id="PF00288">
    <property type="entry name" value="GHMP_kinases_N"/>
    <property type="match status" value="1"/>
</dbReference>
<dbReference type="EMBL" id="AECS01000039">
    <property type="protein sequence ID" value="EFQ03661.1"/>
    <property type="molecule type" value="Genomic_DNA"/>
</dbReference>
<keyword evidence="6 13" id="KW-0808">Transferase</keyword>
<comment type="similarity">
    <text evidence="2 13">Belongs to the GHMP kinase family. Homoserine kinase subfamily.</text>
</comment>
<dbReference type="HAMAP" id="MF_00384">
    <property type="entry name" value="Homoser_kinase"/>
    <property type="match status" value="1"/>
</dbReference>
<dbReference type="Proteomes" id="UP000003195">
    <property type="component" value="Unassembled WGS sequence"/>
</dbReference>
<comment type="catalytic activity">
    <reaction evidence="11 13">
        <text>L-homoserine + ATP = O-phospho-L-homoserine + ADP + H(+)</text>
        <dbReference type="Rhea" id="RHEA:13985"/>
        <dbReference type="ChEBI" id="CHEBI:15378"/>
        <dbReference type="ChEBI" id="CHEBI:30616"/>
        <dbReference type="ChEBI" id="CHEBI:57476"/>
        <dbReference type="ChEBI" id="CHEBI:57590"/>
        <dbReference type="ChEBI" id="CHEBI:456216"/>
        <dbReference type="EC" id="2.7.1.39"/>
    </reaction>
</comment>
<dbReference type="NCBIfam" id="TIGR00191">
    <property type="entry name" value="thrB"/>
    <property type="match status" value="1"/>
</dbReference>